<dbReference type="STRING" id="3983.A0A2C9VZL5"/>
<gene>
    <name evidence="1" type="ORF">MANES_04G048600v8</name>
</gene>
<dbReference type="PANTHER" id="PTHR36020">
    <property type="entry name" value="TRANSMEMBRANE PROTEIN"/>
    <property type="match status" value="1"/>
</dbReference>
<dbReference type="AlphaFoldDB" id="A0A2C9VZL5"/>
<dbReference type="Proteomes" id="UP000091857">
    <property type="component" value="Chromosome 4"/>
</dbReference>
<dbReference type="Gramene" id="Manes.04G048600.5.v8.1">
    <property type="protein sequence ID" value="Manes.04G048600.5.v8.1.CDS.1"/>
    <property type="gene ID" value="Manes.04G048600.v8.1"/>
</dbReference>
<evidence type="ECO:0000313" key="1">
    <source>
        <dbReference type="EMBL" id="OAY51988.1"/>
    </source>
</evidence>
<dbReference type="OMA" id="QKMLYDV"/>
<proteinExistence type="predicted"/>
<keyword evidence="2" id="KW-1185">Reference proteome</keyword>
<reference evidence="2" key="1">
    <citation type="journal article" date="2016" name="Nat. Biotechnol.">
        <title>Sequencing wild and cultivated cassava and related species reveals extensive interspecific hybridization and genetic diversity.</title>
        <authorList>
            <person name="Bredeson J.V."/>
            <person name="Lyons J.B."/>
            <person name="Prochnik S.E."/>
            <person name="Wu G.A."/>
            <person name="Ha C.M."/>
            <person name="Edsinger-Gonzales E."/>
            <person name="Grimwood J."/>
            <person name="Schmutz J."/>
            <person name="Rabbi I.Y."/>
            <person name="Egesi C."/>
            <person name="Nauluvula P."/>
            <person name="Lebot V."/>
            <person name="Ndunguru J."/>
            <person name="Mkamilo G."/>
            <person name="Bart R.S."/>
            <person name="Setter T.L."/>
            <person name="Gleadow R.M."/>
            <person name="Kulakow P."/>
            <person name="Ferguson M.E."/>
            <person name="Rounsley S."/>
            <person name="Rokhsar D.S."/>
        </authorList>
    </citation>
    <scope>NUCLEOTIDE SEQUENCE [LARGE SCALE GENOMIC DNA]</scope>
    <source>
        <strain evidence="2">cv. AM560-2</strain>
    </source>
</reference>
<dbReference type="Gramene" id="Manes.04G048600.7.v8.1">
    <property type="protein sequence ID" value="Manes.04G048600.7.v8.1.CDS.1"/>
    <property type="gene ID" value="Manes.04G048600.v8.1"/>
</dbReference>
<dbReference type="OrthoDB" id="1908857at2759"/>
<dbReference type="Gramene" id="Manes.04G048600.2.v8.1">
    <property type="protein sequence ID" value="Manes.04G048600.2.v8.1.CDS.1"/>
    <property type="gene ID" value="Manes.04G048600.v8.1"/>
</dbReference>
<sequence>MALAFIYSLQNLWPLSIFKFDDLKASNELVSKLSIPESTKRFVYAIRDPDSQSVIYILSVQNLSERSAIDAECLIREIRPEAVVVQVSPSALSEIQSEEGELGNNIDDPLPTSSFGVIKRCFIDKISKDKYENLAGNLVLKEIFGIGFYGHIMAAKKLSREVGSSFLLLETPLVQTAVVDNPSSEVDTGTMFRGLVNSLIPHKLGLAVNVSSSSRKFCVTDDTQFQMVKLLSSYMEVSLQKLGPSSSVSQAVSKDIHPGSSYQVPPFAQSIYPLLSDLHNIFIDLPSIGRALASSQKMLYDVSRGEIVDAQIISEVHTFRIAVEGLRIALDRAGRLPIKSLGNRNKNKVEFSELSVEDKSHALLAEALHSQTRKVKSIVALVDASSLAGLRKHWDTPVPSEVKELVGQVVTNCELDEDLSNQADKKSLFSSKSVVAVGAGATTVLGVSSLSKMVPTSTLFKVVTFKLPTSLNFVLTQTQKTMAIALSKTLGPKVVAPGLANSGANATSVFKAVASAEKIRTVAHSIIASVEKTSFSAMRTAFYEIMRKRQVQPIGFMPWATFGCSIATCSALLMYGDGIECAAESVPAAPSIACLGRGIQNLHQVSQEVRQKDGTRIQKAIESLMYSFRKVKIQ</sequence>
<dbReference type="EMBL" id="CM004390">
    <property type="protein sequence ID" value="OAY51988.1"/>
    <property type="molecule type" value="Genomic_DNA"/>
</dbReference>
<organism evidence="1 2">
    <name type="scientific">Manihot esculenta</name>
    <name type="common">Cassava</name>
    <name type="synonym">Jatropha manihot</name>
    <dbReference type="NCBI Taxonomy" id="3983"/>
    <lineage>
        <taxon>Eukaryota</taxon>
        <taxon>Viridiplantae</taxon>
        <taxon>Streptophyta</taxon>
        <taxon>Embryophyta</taxon>
        <taxon>Tracheophyta</taxon>
        <taxon>Spermatophyta</taxon>
        <taxon>Magnoliopsida</taxon>
        <taxon>eudicotyledons</taxon>
        <taxon>Gunneridae</taxon>
        <taxon>Pentapetalae</taxon>
        <taxon>rosids</taxon>
        <taxon>fabids</taxon>
        <taxon>Malpighiales</taxon>
        <taxon>Euphorbiaceae</taxon>
        <taxon>Crotonoideae</taxon>
        <taxon>Manihoteae</taxon>
        <taxon>Manihot</taxon>
    </lineage>
</organism>
<evidence type="ECO:0000313" key="2">
    <source>
        <dbReference type="Proteomes" id="UP000091857"/>
    </source>
</evidence>
<dbReference type="PANTHER" id="PTHR36020:SF1">
    <property type="entry name" value="TRANSMEMBRANE PROTEIN"/>
    <property type="match status" value="1"/>
</dbReference>
<comment type="caution">
    <text evidence="1">The sequence shown here is derived from an EMBL/GenBank/DDBJ whole genome shotgun (WGS) entry which is preliminary data.</text>
</comment>
<protein>
    <submittedName>
        <fullName evidence="1">Uncharacterized protein</fullName>
    </submittedName>
</protein>
<accession>A0A2C9VZL5</accession>
<name>A0A2C9VZL5_MANES</name>